<dbReference type="InterPro" id="IPR020850">
    <property type="entry name" value="GED_dom"/>
</dbReference>
<accession>A0AAN6H388</accession>
<evidence type="ECO:0000313" key="6">
    <source>
        <dbReference type="Proteomes" id="UP001175353"/>
    </source>
</evidence>
<feature type="domain" description="GED" evidence="3">
    <location>
        <begin position="625"/>
        <end position="714"/>
    </location>
</feature>
<dbReference type="GO" id="GO:0048312">
    <property type="term" value="P:intracellular distribution of mitochondria"/>
    <property type="evidence" value="ECO:0007669"/>
    <property type="project" value="TreeGrafter"/>
</dbReference>
<evidence type="ECO:0000256" key="2">
    <source>
        <dbReference type="ARBA" id="ARBA00023134"/>
    </source>
</evidence>
<dbReference type="InterPro" id="IPR027417">
    <property type="entry name" value="P-loop_NTPase"/>
</dbReference>
<dbReference type="GO" id="GO:0005874">
    <property type="term" value="C:microtubule"/>
    <property type="evidence" value="ECO:0007669"/>
    <property type="project" value="TreeGrafter"/>
</dbReference>
<dbReference type="EMBL" id="JAUJLE010000554">
    <property type="protein sequence ID" value="KAK0953420.1"/>
    <property type="molecule type" value="Genomic_DNA"/>
</dbReference>
<dbReference type="InterPro" id="IPR000375">
    <property type="entry name" value="Dynamin_stalk"/>
</dbReference>
<dbReference type="Proteomes" id="UP001175353">
    <property type="component" value="Unassembled WGS sequence"/>
</dbReference>
<proteinExistence type="predicted"/>
<keyword evidence="1" id="KW-0547">Nucleotide-binding</keyword>
<dbReference type="InterPro" id="IPR030381">
    <property type="entry name" value="G_DYNAMIN_dom"/>
</dbReference>
<dbReference type="PROSITE" id="PS51718">
    <property type="entry name" value="G_DYNAMIN_2"/>
    <property type="match status" value="1"/>
</dbReference>
<evidence type="ECO:0000313" key="5">
    <source>
        <dbReference type="EMBL" id="KAK0953420.1"/>
    </source>
</evidence>
<evidence type="ECO:0008006" key="7">
    <source>
        <dbReference type="Google" id="ProtNLM"/>
    </source>
</evidence>
<dbReference type="PROSITE" id="PS51388">
    <property type="entry name" value="GED"/>
    <property type="match status" value="1"/>
</dbReference>
<feature type="domain" description="Dynamin-type G" evidence="4">
    <location>
        <begin position="26"/>
        <end position="315"/>
    </location>
</feature>
<dbReference type="AlphaFoldDB" id="A0AAN6H388"/>
<dbReference type="PANTHER" id="PTHR11566">
    <property type="entry name" value="DYNAMIN"/>
    <property type="match status" value="1"/>
</dbReference>
<keyword evidence="2" id="KW-0342">GTP-binding</keyword>
<protein>
    <recommendedName>
        <fullName evidence="7">GED domain-containing protein</fullName>
    </recommendedName>
</protein>
<dbReference type="SMART" id="SM00053">
    <property type="entry name" value="DYNc"/>
    <property type="match status" value="1"/>
</dbReference>
<organism evidence="5 6">
    <name type="scientific">Friedmanniomyces endolithicus</name>
    <dbReference type="NCBI Taxonomy" id="329885"/>
    <lineage>
        <taxon>Eukaryota</taxon>
        <taxon>Fungi</taxon>
        <taxon>Dikarya</taxon>
        <taxon>Ascomycota</taxon>
        <taxon>Pezizomycotina</taxon>
        <taxon>Dothideomycetes</taxon>
        <taxon>Dothideomycetidae</taxon>
        <taxon>Mycosphaerellales</taxon>
        <taxon>Teratosphaeriaceae</taxon>
        <taxon>Friedmanniomyces</taxon>
    </lineage>
</organism>
<dbReference type="GO" id="GO:0016559">
    <property type="term" value="P:peroxisome fission"/>
    <property type="evidence" value="ECO:0007669"/>
    <property type="project" value="TreeGrafter"/>
</dbReference>
<dbReference type="GO" id="GO:0005739">
    <property type="term" value="C:mitochondrion"/>
    <property type="evidence" value="ECO:0007669"/>
    <property type="project" value="TreeGrafter"/>
</dbReference>
<gene>
    <name evidence="5" type="ORF">LTR91_023860</name>
</gene>
<reference evidence="5" key="1">
    <citation type="submission" date="2023-06" db="EMBL/GenBank/DDBJ databases">
        <title>Black Yeasts Isolated from many extreme environments.</title>
        <authorList>
            <person name="Coleine C."/>
            <person name="Stajich J.E."/>
            <person name="Selbmann L."/>
        </authorList>
    </citation>
    <scope>NUCLEOTIDE SEQUENCE</scope>
    <source>
        <strain evidence="5">CCFEE 5200</strain>
    </source>
</reference>
<dbReference type="PRINTS" id="PR00195">
    <property type="entry name" value="DYNAMIN"/>
</dbReference>
<dbReference type="PANTHER" id="PTHR11566:SF215">
    <property type="entry name" value="DYNAMIN GTPASE"/>
    <property type="match status" value="1"/>
</dbReference>
<dbReference type="GO" id="GO:0000266">
    <property type="term" value="P:mitochondrial fission"/>
    <property type="evidence" value="ECO:0007669"/>
    <property type="project" value="TreeGrafter"/>
</dbReference>
<dbReference type="InterPro" id="IPR045063">
    <property type="entry name" value="Dynamin_N"/>
</dbReference>
<name>A0AAN6H388_9PEZI</name>
<dbReference type="GO" id="GO:0016020">
    <property type="term" value="C:membrane"/>
    <property type="evidence" value="ECO:0007669"/>
    <property type="project" value="TreeGrafter"/>
</dbReference>
<keyword evidence="6" id="KW-1185">Reference proteome</keyword>
<dbReference type="SUPFAM" id="SSF52540">
    <property type="entry name" value="P-loop containing nucleoside triphosphate hydrolases"/>
    <property type="match status" value="1"/>
</dbReference>
<evidence type="ECO:0000259" key="3">
    <source>
        <dbReference type="PROSITE" id="PS51388"/>
    </source>
</evidence>
<dbReference type="InterPro" id="IPR001401">
    <property type="entry name" value="Dynamin_GTPase"/>
</dbReference>
<evidence type="ECO:0000259" key="4">
    <source>
        <dbReference type="PROSITE" id="PS51718"/>
    </source>
</evidence>
<dbReference type="GO" id="GO:0008017">
    <property type="term" value="F:microtubule binding"/>
    <property type="evidence" value="ECO:0007669"/>
    <property type="project" value="TreeGrafter"/>
</dbReference>
<dbReference type="GO" id="GO:0003924">
    <property type="term" value="F:GTPase activity"/>
    <property type="evidence" value="ECO:0007669"/>
    <property type="project" value="InterPro"/>
</dbReference>
<dbReference type="InterPro" id="IPR022812">
    <property type="entry name" value="Dynamin"/>
</dbReference>
<dbReference type="GO" id="GO:0006897">
    <property type="term" value="P:endocytosis"/>
    <property type="evidence" value="ECO:0007669"/>
    <property type="project" value="TreeGrafter"/>
</dbReference>
<dbReference type="GO" id="GO:0005525">
    <property type="term" value="F:GTP binding"/>
    <property type="evidence" value="ECO:0007669"/>
    <property type="project" value="InterPro"/>
</dbReference>
<dbReference type="Pfam" id="PF01031">
    <property type="entry name" value="Dynamin_M"/>
    <property type="match status" value="1"/>
</dbReference>
<dbReference type="CDD" id="cd08771">
    <property type="entry name" value="DLP_1"/>
    <property type="match status" value="1"/>
</dbReference>
<sequence length="714" mass="79158">MELHGLGDPLMLERIDRLFACGAGEHVDLPQIVVVGDQSSGKSSVLEGLVEMAFPRDSGLCTRFATQIVFKRSKEERIAVSIIGDRNSTQEQRAEMEAWSKEGLQSLDGDAFPNVHQVMGLDPSDAASGSKQTFSSHVLRLEIAGPQQEHLSVIDVPGIVRIPTPGLTTKSDVALVKGMVLGYMENPPSVMLTVIPANVDIATQEIIDFAAELDPAGDRTLGVLTKPDLVDPGTEPRVVDLIEGRTRPMKLGWHVVRNPGQQQISDPSINRHELELNFFRNKSPWNDIAEDQVGIKSLRSRLKDVLSALVRWEFPRVKQEIEKKLKAAQMSLGDMGPERSSPHLQGIYLTDLASRFQRLVSLSLDAKYGADRAFDKDPSLRMAPAIAARFTSFSDDIGQYGQEFAFSSPDDPGLILEPTLAGDPQEQAPAIQIIEPKIDVRKLHDAPLEIDDLLHPSEQLSSSSSEHIETWLRQVYDTSRGFELGTFGGHILATTMKRQSSKWTSISLGYISDVVVLLHRFISAAFSAVCHDADVMSALVNAMTEKLTQRYRTTLDQVRFILEVERGGMPLTMNHYFSEHLDECRQKRMLEAMSNVSFSDCKHGTVVRLQDVVQTHPMSNADHIVKDIHDILQAYYGVTLERFKDNVLKQATDYFLLSGPDTPLNLFSPTFVSALTPDEVEHIAGEALKVKRQKAQLGKEITSLSEAKAILIRG</sequence>
<dbReference type="Pfam" id="PF00350">
    <property type="entry name" value="Dynamin_N"/>
    <property type="match status" value="1"/>
</dbReference>
<comment type="caution">
    <text evidence="5">The sequence shown here is derived from an EMBL/GenBank/DDBJ whole genome shotgun (WGS) entry which is preliminary data.</text>
</comment>
<evidence type="ECO:0000256" key="1">
    <source>
        <dbReference type="ARBA" id="ARBA00022741"/>
    </source>
</evidence>
<dbReference type="Gene3D" id="3.40.50.300">
    <property type="entry name" value="P-loop containing nucleotide triphosphate hydrolases"/>
    <property type="match status" value="1"/>
</dbReference>